<keyword evidence="2" id="KW-1185">Reference proteome</keyword>
<dbReference type="EMBL" id="JBFTEG010000025">
    <property type="protein sequence ID" value="MEX6504423.1"/>
    <property type="molecule type" value="Genomic_DNA"/>
</dbReference>
<organism evidence="1 2">
    <name type="scientific">Pseudomonas zhanjiangensis</name>
    <dbReference type="NCBI Taxonomy" id="3239015"/>
    <lineage>
        <taxon>Bacteria</taxon>
        <taxon>Pseudomonadati</taxon>
        <taxon>Pseudomonadota</taxon>
        <taxon>Gammaproteobacteria</taxon>
        <taxon>Pseudomonadales</taxon>
        <taxon>Pseudomonadaceae</taxon>
        <taxon>Pseudomonas</taxon>
    </lineage>
</organism>
<protein>
    <submittedName>
        <fullName evidence="1">Uncharacterized protein</fullName>
    </submittedName>
</protein>
<name>A0ABV3Z079_9PSED</name>
<evidence type="ECO:0000313" key="1">
    <source>
        <dbReference type="EMBL" id="MEX6504423.1"/>
    </source>
</evidence>
<gene>
    <name evidence="1" type="ORF">AB5S05_20405</name>
</gene>
<accession>A0ABV3Z079</accession>
<sequence length="120" mass="13326">MKNLISKLASRFFSTKSSNGYKTIIYPKPGHALVIHDMLDFFPLVANEHLDLLAEFWSIEEIPETHSELIEWPTQNLSFECSSPDINPATGFPMLNDVIDVAGNTFDIASLDNTLGSGII</sequence>
<comment type="caution">
    <text evidence="1">The sequence shown here is derived from an EMBL/GenBank/DDBJ whole genome shotgun (WGS) entry which is preliminary data.</text>
</comment>
<proteinExistence type="predicted"/>
<reference evidence="1 2" key="1">
    <citation type="submission" date="2024-07" db="EMBL/GenBank/DDBJ databases">
        <authorList>
            <person name="Li M."/>
        </authorList>
    </citation>
    <scope>NUCLEOTIDE SEQUENCE [LARGE SCALE GENOMIC DNA]</scope>
    <source>
        <strain evidence="1 2">25A3E</strain>
    </source>
</reference>
<dbReference type="Proteomes" id="UP001560296">
    <property type="component" value="Unassembled WGS sequence"/>
</dbReference>
<evidence type="ECO:0000313" key="2">
    <source>
        <dbReference type="Proteomes" id="UP001560296"/>
    </source>
</evidence>
<dbReference type="RefSeq" id="WP_369289358.1">
    <property type="nucleotide sequence ID" value="NZ_JBFTEG010000025.1"/>
</dbReference>